<evidence type="ECO:0000313" key="2">
    <source>
        <dbReference type="Proteomes" id="UP000253940"/>
    </source>
</evidence>
<evidence type="ECO:0000313" key="1">
    <source>
        <dbReference type="EMBL" id="AXI02647.1"/>
    </source>
</evidence>
<dbReference type="InterPro" id="IPR023214">
    <property type="entry name" value="HAD_sf"/>
</dbReference>
<name>A0A345P5T8_9GAMM</name>
<proteinExistence type="predicted"/>
<dbReference type="OrthoDB" id="9784466at2"/>
<protein>
    <submittedName>
        <fullName evidence="1">HAD family hydrolase</fullName>
    </submittedName>
</protein>
<reference evidence="1 2" key="1">
    <citation type="submission" date="2018-07" db="EMBL/GenBank/DDBJ databases">
        <title>Genome sequencing of Moraxellaceae gen. HYN0046.</title>
        <authorList>
            <person name="Kim M."/>
            <person name="Yi H."/>
        </authorList>
    </citation>
    <scope>NUCLEOTIDE SEQUENCE [LARGE SCALE GENOMIC DNA]</scope>
    <source>
        <strain evidence="1 2">HYN0046</strain>
    </source>
</reference>
<dbReference type="Gene3D" id="1.20.1440.100">
    <property type="entry name" value="SG protein - dephosphorylation function"/>
    <property type="match status" value="1"/>
</dbReference>
<accession>A0A345P5T8</accession>
<dbReference type="GO" id="GO:0016787">
    <property type="term" value="F:hydrolase activity"/>
    <property type="evidence" value="ECO:0007669"/>
    <property type="project" value="UniProtKB-KW"/>
</dbReference>
<dbReference type="KEGG" id="mbah:HYN46_07280"/>
<sequence>MSKIVVFDLDKTLLAVDSTETWIREQIFGSPYRFAMGVVSAPLGLMLMHFPEKRKFGASIFLWIATVGLNESQKMESIEQFNQRFHAGLTKSYWFKDGIAVLEEHIQNGHKVIIVTAAPKLLAEKLFEPWKDEVAVIGSTVRALWGGWISDRLCRHSEKCNFLMENGFGVNWDFAYSDSEDDIPILAAAEKAYLINASRKTTKRVQRKIPSLIENLVWK</sequence>
<dbReference type="Gene3D" id="3.40.50.1000">
    <property type="entry name" value="HAD superfamily/HAD-like"/>
    <property type="match status" value="1"/>
</dbReference>
<dbReference type="RefSeq" id="WP_114898757.1">
    <property type="nucleotide sequence ID" value="NZ_CP031222.1"/>
</dbReference>
<dbReference type="Proteomes" id="UP000253940">
    <property type="component" value="Chromosome"/>
</dbReference>
<dbReference type="EMBL" id="CP031222">
    <property type="protein sequence ID" value="AXI02647.1"/>
    <property type="molecule type" value="Genomic_DNA"/>
</dbReference>
<dbReference type="InterPro" id="IPR036412">
    <property type="entry name" value="HAD-like_sf"/>
</dbReference>
<dbReference type="SUPFAM" id="SSF56784">
    <property type="entry name" value="HAD-like"/>
    <property type="match status" value="1"/>
</dbReference>
<gene>
    <name evidence="1" type="ORF">HYN46_07280</name>
</gene>
<dbReference type="Pfam" id="PF12710">
    <property type="entry name" value="HAD"/>
    <property type="match status" value="1"/>
</dbReference>
<keyword evidence="2" id="KW-1185">Reference proteome</keyword>
<keyword evidence="1" id="KW-0378">Hydrolase</keyword>
<organism evidence="1 2">
    <name type="scientific">Aquirhabdus parva</name>
    <dbReference type="NCBI Taxonomy" id="2283318"/>
    <lineage>
        <taxon>Bacteria</taxon>
        <taxon>Pseudomonadati</taxon>
        <taxon>Pseudomonadota</taxon>
        <taxon>Gammaproteobacteria</taxon>
        <taxon>Moraxellales</taxon>
        <taxon>Moraxellaceae</taxon>
        <taxon>Aquirhabdus</taxon>
    </lineage>
</organism>
<dbReference type="AlphaFoldDB" id="A0A345P5T8"/>